<dbReference type="Pfam" id="PF14360">
    <property type="entry name" value="PAP2_C"/>
    <property type="match status" value="1"/>
</dbReference>
<protein>
    <submittedName>
        <fullName evidence="3">PAP2 superfamily C-terminal</fullName>
    </submittedName>
</protein>
<evidence type="ECO:0000259" key="2">
    <source>
        <dbReference type="Pfam" id="PF14360"/>
    </source>
</evidence>
<keyword evidence="4" id="KW-1185">Reference proteome</keyword>
<keyword evidence="1" id="KW-0472">Membrane</keyword>
<feature type="domain" description="Sphingomyelin synthase-like" evidence="2">
    <location>
        <begin position="161"/>
        <end position="222"/>
    </location>
</feature>
<accession>A0A1W2DNB0</accession>
<gene>
    <name evidence="3" type="ORF">SAMN04488524_3994</name>
</gene>
<dbReference type="EMBL" id="FWXT01000003">
    <property type="protein sequence ID" value="SMC98518.1"/>
    <property type="molecule type" value="Genomic_DNA"/>
</dbReference>
<feature type="transmembrane region" description="Helical" evidence="1">
    <location>
        <begin position="44"/>
        <end position="65"/>
    </location>
</feature>
<evidence type="ECO:0000256" key="1">
    <source>
        <dbReference type="SAM" id="Phobius"/>
    </source>
</evidence>
<evidence type="ECO:0000313" key="3">
    <source>
        <dbReference type="EMBL" id="SMC98518.1"/>
    </source>
</evidence>
<feature type="transmembrane region" description="Helical" evidence="1">
    <location>
        <begin position="77"/>
        <end position="103"/>
    </location>
</feature>
<keyword evidence="1" id="KW-0812">Transmembrane</keyword>
<evidence type="ECO:0000313" key="4">
    <source>
        <dbReference type="Proteomes" id="UP000192756"/>
    </source>
</evidence>
<proteinExistence type="predicted"/>
<dbReference type="Proteomes" id="UP000192756">
    <property type="component" value="Unassembled WGS sequence"/>
</dbReference>
<dbReference type="STRING" id="151894.SAMN04488524_3994"/>
<organism evidence="3 4">
    <name type="scientific">Pedobacter africanus</name>
    <dbReference type="NCBI Taxonomy" id="151894"/>
    <lineage>
        <taxon>Bacteria</taxon>
        <taxon>Pseudomonadati</taxon>
        <taxon>Bacteroidota</taxon>
        <taxon>Sphingobacteriia</taxon>
        <taxon>Sphingobacteriales</taxon>
        <taxon>Sphingobacteriaceae</taxon>
        <taxon>Pedobacter</taxon>
    </lineage>
</organism>
<keyword evidence="1" id="KW-1133">Transmembrane helix</keyword>
<reference evidence="4" key="1">
    <citation type="submission" date="2017-04" db="EMBL/GenBank/DDBJ databases">
        <authorList>
            <person name="Varghese N."/>
            <person name="Submissions S."/>
        </authorList>
    </citation>
    <scope>NUCLEOTIDE SEQUENCE [LARGE SCALE GENOMIC DNA]</scope>
    <source>
        <strain evidence="4">DSM 12126</strain>
    </source>
</reference>
<feature type="transmembrane region" description="Helical" evidence="1">
    <location>
        <begin position="115"/>
        <end position="137"/>
    </location>
</feature>
<dbReference type="AlphaFoldDB" id="A0A1W2DNB0"/>
<sequence>MDFLQQYILFVYFYTHTKRLTYLMQFKPFTWQIAWDYLTFRIKFILGMVLLIAILIFIPRFFLHIEAREGKVLNDWLLAVIPAIDVSTYIFIVIYAIVGLMLYRMSKNTMMCLTALWAFIFLCSARMISITLVPLNPPEGLINLADPVLSFFYRSNLITKDLFFSGHTATVFLSALCLEAKRDRQIAFIATGIIAVLLLIQHVHYTADILAAPFFTWCCWYLGKSVARL</sequence>
<feature type="transmembrane region" description="Helical" evidence="1">
    <location>
        <begin position="185"/>
        <end position="203"/>
    </location>
</feature>
<name>A0A1W2DNB0_9SPHI</name>
<feature type="transmembrane region" description="Helical" evidence="1">
    <location>
        <begin position="157"/>
        <end position="178"/>
    </location>
</feature>
<dbReference type="InterPro" id="IPR025749">
    <property type="entry name" value="Sphingomyelin_synth-like_dom"/>
</dbReference>